<name>A0A0G1TY59_9BACT</name>
<protein>
    <recommendedName>
        <fullName evidence="3">Cache domain-containing protein</fullName>
    </recommendedName>
</protein>
<organism evidence="1 2">
    <name type="scientific">Candidatus Gottesmanbacteria bacterium GW2011_GWA2_47_9</name>
    <dbReference type="NCBI Taxonomy" id="1618445"/>
    <lineage>
        <taxon>Bacteria</taxon>
        <taxon>Candidatus Gottesmaniibacteriota</taxon>
    </lineage>
</organism>
<accession>A0A0G1TY59</accession>
<evidence type="ECO:0000313" key="1">
    <source>
        <dbReference type="EMBL" id="KKU86792.1"/>
    </source>
</evidence>
<dbReference type="Proteomes" id="UP000034739">
    <property type="component" value="Unassembled WGS sequence"/>
</dbReference>
<comment type="caution">
    <text evidence="1">The sequence shown here is derived from an EMBL/GenBank/DDBJ whole genome shotgun (WGS) entry which is preliminary data.</text>
</comment>
<reference evidence="1 2" key="1">
    <citation type="journal article" date="2015" name="Nature">
        <title>rRNA introns, odd ribosomes, and small enigmatic genomes across a large radiation of phyla.</title>
        <authorList>
            <person name="Brown C.T."/>
            <person name="Hug L.A."/>
            <person name="Thomas B.C."/>
            <person name="Sharon I."/>
            <person name="Castelle C.J."/>
            <person name="Singh A."/>
            <person name="Wilkins M.J."/>
            <person name="Williams K.H."/>
            <person name="Banfield J.F."/>
        </authorList>
    </citation>
    <scope>NUCLEOTIDE SEQUENCE [LARGE SCALE GENOMIC DNA]</scope>
</reference>
<dbReference type="AlphaFoldDB" id="A0A0G1TY59"/>
<dbReference type="EMBL" id="LCOY01000048">
    <property type="protein sequence ID" value="KKU86792.1"/>
    <property type="molecule type" value="Genomic_DNA"/>
</dbReference>
<evidence type="ECO:0000313" key="2">
    <source>
        <dbReference type="Proteomes" id="UP000034739"/>
    </source>
</evidence>
<evidence type="ECO:0008006" key="3">
    <source>
        <dbReference type="Google" id="ProtNLM"/>
    </source>
</evidence>
<sequence>MFSKHISLILSTLLGLALLTVLVLSFTVFGELKEQRLQTASLLTAVNQRVGVLSAAAADFLKNTSQDMLFLQSLLAEEGSGAAWSEAGLKKFMEKNADYEEFYIFNQAGECLFEVRQGPFVSESSCGKLEAQITKALGAADQLRVGELFVSPLLFYKNTPSLIYAMVLADGRKVIAIVSANPFLEEVRRLSREDEAVFLVDEEGAYLAHENRLKEKFSGGADNFYLDFQEVPKSVLRDNDISSFDGEQRIFSFWRIQPVESDFALYQGMRRAEVLGWENGQWILVAVSIKRE</sequence>
<proteinExistence type="predicted"/>
<dbReference type="PATRIC" id="fig|1618445.3.peg.1058"/>
<gene>
    <name evidence="1" type="ORF">UY16_C0048G0007</name>
</gene>